<sequence>MKDKLKVLGILTLLMISVYFIATYLRVGEINNIQQINKNFKITTGIVTRKSVQKGNHIWVKYNVNGKKSMWEILSK</sequence>
<evidence type="ECO:0000256" key="1">
    <source>
        <dbReference type="SAM" id="Phobius"/>
    </source>
</evidence>
<evidence type="ECO:0008006" key="4">
    <source>
        <dbReference type="Google" id="ProtNLM"/>
    </source>
</evidence>
<keyword evidence="1" id="KW-1133">Transmembrane helix</keyword>
<reference evidence="2 3" key="1">
    <citation type="submission" date="2017-05" db="EMBL/GenBank/DDBJ databases">
        <authorList>
            <person name="Varghese N."/>
            <person name="Submissions S."/>
        </authorList>
    </citation>
    <scope>NUCLEOTIDE SEQUENCE [LARGE SCALE GENOMIC DNA]</scope>
    <source>
        <strain evidence="2 3">DSM 28214</strain>
    </source>
</reference>
<protein>
    <recommendedName>
        <fullName evidence="4">SH3b domain-containing protein</fullName>
    </recommendedName>
</protein>
<comment type="caution">
    <text evidence="2">The sequence shown here is derived from an EMBL/GenBank/DDBJ whole genome shotgun (WGS) entry which is preliminary data.</text>
</comment>
<evidence type="ECO:0000313" key="3">
    <source>
        <dbReference type="Proteomes" id="UP001157960"/>
    </source>
</evidence>
<organism evidence="2 3">
    <name type="scientific">Chryseobacterium profundimaris</name>
    <dbReference type="NCBI Taxonomy" id="1387275"/>
    <lineage>
        <taxon>Bacteria</taxon>
        <taxon>Pseudomonadati</taxon>
        <taxon>Bacteroidota</taxon>
        <taxon>Flavobacteriia</taxon>
        <taxon>Flavobacteriales</taxon>
        <taxon>Weeksellaceae</taxon>
        <taxon>Chryseobacterium group</taxon>
        <taxon>Chryseobacterium</taxon>
    </lineage>
</organism>
<keyword evidence="3" id="KW-1185">Reference proteome</keyword>
<dbReference type="RefSeq" id="WP_283422267.1">
    <property type="nucleotide sequence ID" value="NZ_FXTZ01000006.1"/>
</dbReference>
<keyword evidence="1" id="KW-0472">Membrane</keyword>
<keyword evidence="1" id="KW-0812">Transmembrane</keyword>
<dbReference type="Proteomes" id="UP001157960">
    <property type="component" value="Unassembled WGS sequence"/>
</dbReference>
<evidence type="ECO:0000313" key="2">
    <source>
        <dbReference type="EMBL" id="SMP22539.1"/>
    </source>
</evidence>
<gene>
    <name evidence="2" type="ORF">SAMN06264346_106210</name>
</gene>
<dbReference type="EMBL" id="FXTZ01000006">
    <property type="protein sequence ID" value="SMP22539.1"/>
    <property type="molecule type" value="Genomic_DNA"/>
</dbReference>
<proteinExistence type="predicted"/>
<feature type="transmembrane region" description="Helical" evidence="1">
    <location>
        <begin position="7"/>
        <end position="25"/>
    </location>
</feature>
<accession>A0ABY1NZ62</accession>
<name>A0ABY1NZ62_9FLAO</name>